<dbReference type="AlphaFoldDB" id="A0A0X8G4U2"/>
<dbReference type="OrthoDB" id="9768806at2"/>
<keyword evidence="1" id="KW-0805">Transcription regulation</keyword>
<dbReference type="KEGG" id="lut:Lupro_01745"/>
<dbReference type="CDD" id="cd06267">
    <property type="entry name" value="PBP1_LacI_sugar_binding-like"/>
    <property type="match status" value="1"/>
</dbReference>
<dbReference type="SUPFAM" id="SSF47413">
    <property type="entry name" value="lambda repressor-like DNA-binding domains"/>
    <property type="match status" value="1"/>
</dbReference>
<name>A0A0X8G4U2_9FLAO</name>
<dbReference type="InterPro" id="IPR028082">
    <property type="entry name" value="Peripla_BP_I"/>
</dbReference>
<dbReference type="Pfam" id="PF00356">
    <property type="entry name" value="LacI"/>
    <property type="match status" value="1"/>
</dbReference>
<reference evidence="6" key="1">
    <citation type="submission" date="2015-12" db="EMBL/GenBank/DDBJ databases">
        <title>Complete genome sequence of Lutibacter profundus strain LP1.</title>
        <authorList>
            <person name="Wissuwa J."/>
            <person name="Le Moine Bauer S."/>
            <person name="Stokke R."/>
            <person name="Dahle H."/>
            <person name="Steen I.H."/>
        </authorList>
    </citation>
    <scope>NUCLEOTIDE SEQUENCE [LARGE SCALE GENOMIC DNA]</scope>
    <source>
        <strain evidence="6">LP1</strain>
    </source>
</reference>
<dbReference type="SMART" id="SM00354">
    <property type="entry name" value="HTH_LACI"/>
    <property type="match status" value="1"/>
</dbReference>
<dbReference type="Gene3D" id="1.10.260.40">
    <property type="entry name" value="lambda repressor-like DNA-binding domains"/>
    <property type="match status" value="1"/>
</dbReference>
<dbReference type="PATRIC" id="fig|1622118.3.peg.358"/>
<dbReference type="EMBL" id="CP013355">
    <property type="protein sequence ID" value="AMC10055.1"/>
    <property type="molecule type" value="Genomic_DNA"/>
</dbReference>
<dbReference type="InterPro" id="IPR000843">
    <property type="entry name" value="HTH_LacI"/>
</dbReference>
<organism evidence="5 6">
    <name type="scientific">Lutibacter profundi</name>
    <dbReference type="NCBI Taxonomy" id="1622118"/>
    <lineage>
        <taxon>Bacteria</taxon>
        <taxon>Pseudomonadati</taxon>
        <taxon>Bacteroidota</taxon>
        <taxon>Flavobacteriia</taxon>
        <taxon>Flavobacteriales</taxon>
        <taxon>Flavobacteriaceae</taxon>
        <taxon>Lutibacter</taxon>
    </lineage>
</organism>
<dbReference type="GO" id="GO:0000976">
    <property type="term" value="F:transcription cis-regulatory region binding"/>
    <property type="evidence" value="ECO:0007669"/>
    <property type="project" value="TreeGrafter"/>
</dbReference>
<keyword evidence="2" id="KW-0238">DNA-binding</keyword>
<reference evidence="5 6" key="2">
    <citation type="journal article" date="2016" name="Int. J. Syst. Evol. Microbiol.">
        <title>Lutibacter profundi sp. nov., isolated from a deep-sea hydrothermal system on the Arctic Mid-Ocean Ridge and emended description of the genus Lutibacter.</title>
        <authorList>
            <person name="Le Moine Bauer S."/>
            <person name="Roalkvam I."/>
            <person name="Steen I.H."/>
            <person name="Dahle H."/>
        </authorList>
    </citation>
    <scope>NUCLEOTIDE SEQUENCE [LARGE SCALE GENOMIC DNA]</scope>
    <source>
        <strain evidence="5 6">LP1</strain>
    </source>
</reference>
<protein>
    <submittedName>
        <fullName evidence="5">LacI family transcriptional regulator</fullName>
    </submittedName>
</protein>
<evidence type="ECO:0000256" key="3">
    <source>
        <dbReference type="ARBA" id="ARBA00023163"/>
    </source>
</evidence>
<evidence type="ECO:0000259" key="4">
    <source>
        <dbReference type="PROSITE" id="PS50932"/>
    </source>
</evidence>
<dbReference type="InterPro" id="IPR010982">
    <property type="entry name" value="Lambda_DNA-bd_dom_sf"/>
</dbReference>
<dbReference type="CDD" id="cd01392">
    <property type="entry name" value="HTH_LacI"/>
    <property type="match status" value="1"/>
</dbReference>
<evidence type="ECO:0000313" key="6">
    <source>
        <dbReference type="Proteomes" id="UP000059672"/>
    </source>
</evidence>
<dbReference type="Proteomes" id="UP000059672">
    <property type="component" value="Chromosome"/>
</dbReference>
<feature type="domain" description="HTH lacI-type" evidence="4">
    <location>
        <begin position="7"/>
        <end position="61"/>
    </location>
</feature>
<sequence>MPKKNLITLKKIAQDLGFSISTVSRALNDHPDISIKTKEKIKAFASKFNYVPNLFARGFRTHKTNIIGVIVPNISHYFTSTLLKGVLEEAEIHGYKVIISESVNNITKQTEMLQTMNQFGVDGILLSLARETKNVDTILNILEQVPLVLVDKVSTKVPCTQVVIDDEDAAFRAVEHLINTGKKRIAIIKETESSFTSEKRYLGYLRALRTYNLEIDDTIILSSEDISIHQAKRLANILISLQHKPDAVFAITDGAAIGVIKALKKNKINIPEEIAVVGFSNSLNSIIIEPKLTTIDQPGNKIGSVAMKYLINEINNENNISNKTVVIKTNLIVRDSSFKINK</sequence>
<evidence type="ECO:0000256" key="2">
    <source>
        <dbReference type="ARBA" id="ARBA00023125"/>
    </source>
</evidence>
<dbReference type="SUPFAM" id="SSF53822">
    <property type="entry name" value="Periplasmic binding protein-like I"/>
    <property type="match status" value="1"/>
</dbReference>
<dbReference type="Pfam" id="PF00532">
    <property type="entry name" value="Peripla_BP_1"/>
    <property type="match status" value="1"/>
</dbReference>
<keyword evidence="3" id="KW-0804">Transcription</keyword>
<dbReference type="InterPro" id="IPR001761">
    <property type="entry name" value="Peripla_BP/Lac1_sug-bd_dom"/>
</dbReference>
<proteinExistence type="predicted"/>
<dbReference type="RefSeq" id="WP_068205773.1">
    <property type="nucleotide sequence ID" value="NZ_CP013355.1"/>
</dbReference>
<evidence type="ECO:0000313" key="5">
    <source>
        <dbReference type="EMBL" id="AMC10055.1"/>
    </source>
</evidence>
<dbReference type="Gene3D" id="3.40.50.2300">
    <property type="match status" value="2"/>
</dbReference>
<dbReference type="PROSITE" id="PS50932">
    <property type="entry name" value="HTH_LACI_2"/>
    <property type="match status" value="1"/>
</dbReference>
<dbReference type="PANTHER" id="PTHR30146">
    <property type="entry name" value="LACI-RELATED TRANSCRIPTIONAL REPRESSOR"/>
    <property type="match status" value="1"/>
</dbReference>
<dbReference type="GO" id="GO:0003700">
    <property type="term" value="F:DNA-binding transcription factor activity"/>
    <property type="evidence" value="ECO:0007669"/>
    <property type="project" value="TreeGrafter"/>
</dbReference>
<dbReference type="PANTHER" id="PTHR30146:SF109">
    <property type="entry name" value="HTH-TYPE TRANSCRIPTIONAL REGULATOR GALS"/>
    <property type="match status" value="1"/>
</dbReference>
<dbReference type="STRING" id="1622118.Lupro_01745"/>
<accession>A0A0X8G4U2</accession>
<evidence type="ECO:0000256" key="1">
    <source>
        <dbReference type="ARBA" id="ARBA00023015"/>
    </source>
</evidence>
<gene>
    <name evidence="5" type="ORF">Lupro_01745</name>
</gene>
<keyword evidence="6" id="KW-1185">Reference proteome</keyword>